<proteinExistence type="predicted"/>
<keyword evidence="1" id="KW-1185">Reference proteome</keyword>
<evidence type="ECO:0000313" key="2">
    <source>
        <dbReference type="RefSeq" id="XP_053063171.1"/>
    </source>
</evidence>
<dbReference type="GeneID" id="106972109"/>
<organism evidence="1 2">
    <name type="scientific">Acinonyx jubatus</name>
    <name type="common">Cheetah</name>
    <dbReference type="NCBI Taxonomy" id="32536"/>
    <lineage>
        <taxon>Eukaryota</taxon>
        <taxon>Metazoa</taxon>
        <taxon>Chordata</taxon>
        <taxon>Craniata</taxon>
        <taxon>Vertebrata</taxon>
        <taxon>Euteleostomi</taxon>
        <taxon>Mammalia</taxon>
        <taxon>Eutheria</taxon>
        <taxon>Laurasiatheria</taxon>
        <taxon>Carnivora</taxon>
        <taxon>Feliformia</taxon>
        <taxon>Felidae</taxon>
        <taxon>Felinae</taxon>
        <taxon>Acinonyx</taxon>
    </lineage>
</organism>
<evidence type="ECO:0000313" key="1">
    <source>
        <dbReference type="Proteomes" id="UP001652583"/>
    </source>
</evidence>
<sequence>MLPGFMQDFDRKRIHANDKWSHMLTIRISIIQGCVSQFHPGGVAVAGLSSEDPVQGRDAGELQQTGCSGVSYNQTRCDLPVGARRRTMDNRGDVLKPESSR</sequence>
<accession>A0ABM3NUR8</accession>
<name>A0ABM3NUR8_ACIJB</name>
<dbReference type="RefSeq" id="XP_053063171.1">
    <property type="nucleotide sequence ID" value="XM_053207196.1"/>
</dbReference>
<dbReference type="Proteomes" id="UP001652583">
    <property type="component" value="Chromosome D2"/>
</dbReference>
<reference evidence="2" key="1">
    <citation type="submission" date="2025-08" db="UniProtKB">
        <authorList>
            <consortium name="RefSeq"/>
        </authorList>
    </citation>
    <scope>IDENTIFICATION</scope>
    <source>
        <tissue evidence="2">Blood</tissue>
    </source>
</reference>
<gene>
    <name evidence="2" type="primary">LOC106972109</name>
</gene>
<protein>
    <submittedName>
        <fullName evidence="2">Uncharacterized protein LOC106972109 isoform X2</fullName>
    </submittedName>
</protein>